<dbReference type="GO" id="GO:0046872">
    <property type="term" value="F:metal ion binding"/>
    <property type="evidence" value="ECO:0007669"/>
    <property type="project" value="UniProtKB-KW"/>
</dbReference>
<dbReference type="OrthoDB" id="25954at2"/>
<dbReference type="Gene3D" id="1.10.490.10">
    <property type="entry name" value="Globins"/>
    <property type="match status" value="1"/>
</dbReference>
<gene>
    <name evidence="5" type="ORF">ABB27_02630</name>
</gene>
<keyword evidence="2" id="KW-0349">Heme</keyword>
<accession>A0A0R0CPG6</accession>
<keyword evidence="6" id="KW-1185">Reference proteome</keyword>
<dbReference type="SUPFAM" id="SSF46458">
    <property type="entry name" value="Globin-like"/>
    <property type="match status" value="1"/>
</dbReference>
<keyword evidence="4" id="KW-0408">Iron</keyword>
<evidence type="ECO:0000313" key="5">
    <source>
        <dbReference type="EMBL" id="KRG71853.1"/>
    </source>
</evidence>
<dbReference type="AlphaFoldDB" id="A0A0R0CPG6"/>
<dbReference type="InterPro" id="IPR001486">
    <property type="entry name" value="Hemoglobin_trunc"/>
</dbReference>
<proteinExistence type="predicted"/>
<dbReference type="Proteomes" id="UP000051863">
    <property type="component" value="Unassembled WGS sequence"/>
</dbReference>
<evidence type="ECO:0000256" key="4">
    <source>
        <dbReference type="ARBA" id="ARBA00023004"/>
    </source>
</evidence>
<dbReference type="InterPro" id="IPR009050">
    <property type="entry name" value="Globin-like_sf"/>
</dbReference>
<sequence>MASNRRWVVRAGPDVCSEQEVELLVRRFYARVREDAVLGPIFEARVHDWEQHLQQLVDFWSALLRGTSRFNGAPMPKHLAIPGLEWPMFERWLALFSQTTAELGNPAMQALADEAAARVAGSIWRRYHAPSFPIL</sequence>
<protein>
    <submittedName>
        <fullName evidence="5">Preprotein translocase subunit TatC</fullName>
    </submittedName>
</protein>
<evidence type="ECO:0000256" key="3">
    <source>
        <dbReference type="ARBA" id="ARBA00022723"/>
    </source>
</evidence>
<organism evidence="5 6">
    <name type="scientific">Stenotrophomonas terrae</name>
    <dbReference type="NCBI Taxonomy" id="405446"/>
    <lineage>
        <taxon>Bacteria</taxon>
        <taxon>Pseudomonadati</taxon>
        <taxon>Pseudomonadota</taxon>
        <taxon>Gammaproteobacteria</taxon>
        <taxon>Lysobacterales</taxon>
        <taxon>Lysobacteraceae</taxon>
        <taxon>Stenotrophomonas</taxon>
    </lineage>
</organism>
<evidence type="ECO:0000256" key="2">
    <source>
        <dbReference type="ARBA" id="ARBA00022617"/>
    </source>
</evidence>
<name>A0A0R0CPG6_9GAMM</name>
<dbReference type="GO" id="GO:0020037">
    <property type="term" value="F:heme binding"/>
    <property type="evidence" value="ECO:0007669"/>
    <property type="project" value="InterPro"/>
</dbReference>
<dbReference type="EMBL" id="LDJJ01000007">
    <property type="protein sequence ID" value="KRG71853.1"/>
    <property type="molecule type" value="Genomic_DNA"/>
</dbReference>
<dbReference type="PATRIC" id="fig|405446.3.peg.3412"/>
<dbReference type="CDD" id="cd08916">
    <property type="entry name" value="TrHb3_P"/>
    <property type="match status" value="1"/>
</dbReference>
<evidence type="ECO:0000313" key="6">
    <source>
        <dbReference type="Proteomes" id="UP000051863"/>
    </source>
</evidence>
<dbReference type="GO" id="GO:0019825">
    <property type="term" value="F:oxygen binding"/>
    <property type="evidence" value="ECO:0007669"/>
    <property type="project" value="InterPro"/>
</dbReference>
<evidence type="ECO:0000256" key="1">
    <source>
        <dbReference type="ARBA" id="ARBA00022448"/>
    </source>
</evidence>
<keyword evidence="1" id="KW-0813">Transport</keyword>
<dbReference type="InterPro" id="IPR012292">
    <property type="entry name" value="Globin/Proto"/>
</dbReference>
<reference evidence="5 6" key="1">
    <citation type="submission" date="2015-05" db="EMBL/GenBank/DDBJ databases">
        <title>Genome sequencing and analysis of members of genus Stenotrophomonas.</title>
        <authorList>
            <person name="Patil P.P."/>
            <person name="Midha S."/>
            <person name="Patil P.B."/>
        </authorList>
    </citation>
    <scope>NUCLEOTIDE SEQUENCE [LARGE SCALE GENOMIC DNA]</scope>
    <source>
        <strain evidence="5 6">DSM 18941</strain>
    </source>
</reference>
<keyword evidence="3" id="KW-0479">Metal-binding</keyword>
<dbReference type="Pfam" id="PF01152">
    <property type="entry name" value="Bac_globin"/>
    <property type="match status" value="1"/>
</dbReference>
<comment type="caution">
    <text evidence="5">The sequence shown here is derived from an EMBL/GenBank/DDBJ whole genome shotgun (WGS) entry which is preliminary data.</text>
</comment>